<dbReference type="HAMAP" id="MF_00235">
    <property type="entry name" value="Adenylate_kinase_Adk"/>
    <property type="match status" value="1"/>
</dbReference>
<keyword evidence="2 5" id="KW-0808">Transferase</keyword>
<proteinExistence type="inferred from homology"/>
<dbReference type="InterPro" id="IPR000850">
    <property type="entry name" value="Adenylat/UMP-CMP_kin"/>
</dbReference>
<reference evidence="6" key="1">
    <citation type="submission" date="2023-03" db="EMBL/GenBank/DDBJ databases">
        <authorList>
            <person name="Steffen K."/>
            <person name="Cardenas P."/>
        </authorList>
    </citation>
    <scope>NUCLEOTIDE SEQUENCE</scope>
</reference>
<keyword evidence="4 5" id="KW-0418">Kinase</keyword>
<protein>
    <submittedName>
        <fullName evidence="6">Adenylate kinase</fullName>
    </submittedName>
</protein>
<comment type="similarity">
    <text evidence="1 5">Belongs to the adenylate kinase family.</text>
</comment>
<gene>
    <name evidence="6" type="ORF">GBAR_LOCUS15156</name>
</gene>
<evidence type="ECO:0000313" key="6">
    <source>
        <dbReference type="EMBL" id="CAI8026383.1"/>
    </source>
</evidence>
<dbReference type="InterPro" id="IPR033690">
    <property type="entry name" value="Adenylat_kinase_CS"/>
</dbReference>
<comment type="caution">
    <text evidence="6">The sequence shown here is derived from an EMBL/GenBank/DDBJ whole genome shotgun (WGS) entry which is preliminary data.</text>
</comment>
<name>A0AA35SAD9_GEOBA</name>
<evidence type="ECO:0000256" key="4">
    <source>
        <dbReference type="ARBA" id="ARBA00022777"/>
    </source>
</evidence>
<dbReference type="NCBIfam" id="TIGR01351">
    <property type="entry name" value="adk"/>
    <property type="match status" value="1"/>
</dbReference>
<evidence type="ECO:0000256" key="1">
    <source>
        <dbReference type="ARBA" id="ARBA00007220"/>
    </source>
</evidence>
<keyword evidence="7" id="KW-1185">Reference proteome</keyword>
<evidence type="ECO:0000256" key="3">
    <source>
        <dbReference type="ARBA" id="ARBA00022741"/>
    </source>
</evidence>
<dbReference type="Pfam" id="PF00406">
    <property type="entry name" value="ADK"/>
    <property type="match status" value="1"/>
</dbReference>
<dbReference type="NCBIfam" id="NF011100">
    <property type="entry name" value="PRK14527.1"/>
    <property type="match status" value="1"/>
</dbReference>
<evidence type="ECO:0000256" key="2">
    <source>
        <dbReference type="ARBA" id="ARBA00022679"/>
    </source>
</evidence>
<dbReference type="InterPro" id="IPR027417">
    <property type="entry name" value="P-loop_NTPase"/>
</dbReference>
<dbReference type="PANTHER" id="PTHR23359">
    <property type="entry name" value="NUCLEOTIDE KINASE"/>
    <property type="match status" value="1"/>
</dbReference>
<evidence type="ECO:0000256" key="5">
    <source>
        <dbReference type="RuleBase" id="RU003330"/>
    </source>
</evidence>
<dbReference type="InterPro" id="IPR006259">
    <property type="entry name" value="Adenyl_kin_sub"/>
</dbReference>
<sequence length="219" mass="24109">MALFGPPGAGKGTQAQLLKDRLNIAHISSGDLFRFHLQEGTHIGVRASEFMNQGLLVPDDLVIQMVLEKIAELGSNSGFILDGFPRTRDQAVALDSALQEQSKSLDTVLLVSVPESELVRRLGGRFLCRDCQSPFNLNDYQFSSPPPCTRCGGELYQRQDDRPEAIQVRIGVYNEQTAPALDFYRQRELLVEISGVGPVEDINREALKAIALDTSSHLG</sequence>
<dbReference type="SUPFAM" id="SSF52540">
    <property type="entry name" value="P-loop containing nucleoside triphosphate hydrolases"/>
    <property type="match status" value="1"/>
</dbReference>
<dbReference type="InterPro" id="IPR036193">
    <property type="entry name" value="ADK_active_lid_dom_sf"/>
</dbReference>
<dbReference type="CDD" id="cd01428">
    <property type="entry name" value="ADK"/>
    <property type="match status" value="1"/>
</dbReference>
<dbReference type="GO" id="GO:0004017">
    <property type="term" value="F:AMP kinase activity"/>
    <property type="evidence" value="ECO:0007669"/>
    <property type="project" value="InterPro"/>
</dbReference>
<dbReference type="AlphaFoldDB" id="A0AA35SAD9"/>
<dbReference type="GO" id="GO:0005524">
    <property type="term" value="F:ATP binding"/>
    <property type="evidence" value="ECO:0007669"/>
    <property type="project" value="InterPro"/>
</dbReference>
<dbReference type="EMBL" id="CASHTH010002212">
    <property type="protein sequence ID" value="CAI8026383.1"/>
    <property type="molecule type" value="Genomic_DNA"/>
</dbReference>
<dbReference type="SUPFAM" id="SSF57774">
    <property type="entry name" value="Microbial and mitochondrial ADK, insert 'zinc finger' domain"/>
    <property type="match status" value="1"/>
</dbReference>
<evidence type="ECO:0000313" key="7">
    <source>
        <dbReference type="Proteomes" id="UP001174909"/>
    </source>
</evidence>
<keyword evidence="3" id="KW-0547">Nucleotide-binding</keyword>
<dbReference type="PRINTS" id="PR00094">
    <property type="entry name" value="ADENYLTKNASE"/>
</dbReference>
<dbReference type="Gene3D" id="3.40.50.300">
    <property type="entry name" value="P-loop containing nucleotide triphosphate hydrolases"/>
    <property type="match status" value="1"/>
</dbReference>
<dbReference type="Proteomes" id="UP001174909">
    <property type="component" value="Unassembled WGS sequence"/>
</dbReference>
<organism evidence="6 7">
    <name type="scientific">Geodia barretti</name>
    <name type="common">Barrett's horny sponge</name>
    <dbReference type="NCBI Taxonomy" id="519541"/>
    <lineage>
        <taxon>Eukaryota</taxon>
        <taxon>Metazoa</taxon>
        <taxon>Porifera</taxon>
        <taxon>Demospongiae</taxon>
        <taxon>Heteroscleromorpha</taxon>
        <taxon>Tetractinellida</taxon>
        <taxon>Astrophorina</taxon>
        <taxon>Geodiidae</taxon>
        <taxon>Geodia</taxon>
    </lineage>
</organism>
<accession>A0AA35SAD9</accession>
<dbReference type="PROSITE" id="PS00113">
    <property type="entry name" value="ADENYLATE_KINASE"/>
    <property type="match status" value="1"/>
</dbReference>
<dbReference type="NCBIfam" id="NF001381">
    <property type="entry name" value="PRK00279.1-3"/>
    <property type="match status" value="1"/>
</dbReference>